<dbReference type="GO" id="GO:0005737">
    <property type="term" value="C:cytoplasm"/>
    <property type="evidence" value="ECO:0007669"/>
    <property type="project" value="UniProtKB-SubCell"/>
</dbReference>
<dbReference type="EMBL" id="BLTE01000013">
    <property type="protein sequence ID" value="GFK94888.1"/>
    <property type="molecule type" value="Genomic_DNA"/>
</dbReference>
<keyword evidence="1 5" id="KW-0963">Cytoplasm</keyword>
<dbReference type="AlphaFoldDB" id="A0A6V8LXA0"/>
<dbReference type="GO" id="GO:0005840">
    <property type="term" value="C:ribosome"/>
    <property type="evidence" value="ECO:0007669"/>
    <property type="project" value="InterPro"/>
</dbReference>
<feature type="domain" description="RimM N-terminal" evidence="6">
    <location>
        <begin position="8"/>
        <end position="90"/>
    </location>
</feature>
<gene>
    <name evidence="5 8" type="primary">rimM</name>
    <name evidence="8" type="ORF">NNJEOMEG_02736</name>
</gene>
<proteinExistence type="inferred from homology"/>
<dbReference type="InterPro" id="IPR056792">
    <property type="entry name" value="PRC_RimM"/>
</dbReference>
<evidence type="ECO:0000256" key="4">
    <source>
        <dbReference type="ARBA" id="ARBA00023186"/>
    </source>
</evidence>
<keyword evidence="3 5" id="KW-0698">rRNA processing</keyword>
<accession>A0A6V8LXA0</accession>
<comment type="domain">
    <text evidence="5">The PRC barrel domain binds ribosomal protein uS19.</text>
</comment>
<protein>
    <recommendedName>
        <fullName evidence="5">Ribosome maturation factor RimM</fullName>
    </recommendedName>
</protein>
<dbReference type="InterPro" id="IPR036976">
    <property type="entry name" value="RimM_N_sf"/>
</dbReference>
<keyword evidence="4 5" id="KW-0143">Chaperone</keyword>
<reference evidence="8 9" key="2">
    <citation type="submission" date="2020-05" db="EMBL/GenBank/DDBJ databases">
        <title>Draft genome sequence of Desulfovibrio sp. strainFSS-1.</title>
        <authorList>
            <person name="Shimoshige H."/>
            <person name="Kobayashi H."/>
            <person name="Maekawa T."/>
        </authorList>
    </citation>
    <scope>NUCLEOTIDE SEQUENCE [LARGE SCALE GENOMIC DNA]</scope>
    <source>
        <strain evidence="8 9">SIID29052-01</strain>
    </source>
</reference>
<dbReference type="Proteomes" id="UP000494245">
    <property type="component" value="Unassembled WGS sequence"/>
</dbReference>
<dbReference type="PANTHER" id="PTHR33692:SF1">
    <property type="entry name" value="RIBOSOME MATURATION FACTOR RIMM"/>
    <property type="match status" value="1"/>
</dbReference>
<name>A0A6V8LXA0_9BACT</name>
<dbReference type="HAMAP" id="MF_00014">
    <property type="entry name" value="Ribosome_mat_RimM"/>
    <property type="match status" value="1"/>
</dbReference>
<evidence type="ECO:0000259" key="7">
    <source>
        <dbReference type="Pfam" id="PF24986"/>
    </source>
</evidence>
<evidence type="ECO:0000313" key="9">
    <source>
        <dbReference type="Proteomes" id="UP000494245"/>
    </source>
</evidence>
<dbReference type="Pfam" id="PF01782">
    <property type="entry name" value="RimM"/>
    <property type="match status" value="1"/>
</dbReference>
<evidence type="ECO:0000256" key="2">
    <source>
        <dbReference type="ARBA" id="ARBA00022517"/>
    </source>
</evidence>
<organism evidence="8 9">
    <name type="scientific">Fundidesulfovibrio magnetotacticus</name>
    <dbReference type="NCBI Taxonomy" id="2730080"/>
    <lineage>
        <taxon>Bacteria</taxon>
        <taxon>Pseudomonadati</taxon>
        <taxon>Thermodesulfobacteriota</taxon>
        <taxon>Desulfovibrionia</taxon>
        <taxon>Desulfovibrionales</taxon>
        <taxon>Desulfovibrionaceae</taxon>
        <taxon>Fundidesulfovibrio</taxon>
    </lineage>
</organism>
<dbReference type="Pfam" id="PF24986">
    <property type="entry name" value="PRC_RimM"/>
    <property type="match status" value="1"/>
</dbReference>
<comment type="caution">
    <text evidence="8">The sequence shown here is derived from an EMBL/GenBank/DDBJ whole genome shotgun (WGS) entry which is preliminary data.</text>
</comment>
<dbReference type="Gene3D" id="2.40.30.60">
    <property type="entry name" value="RimM"/>
    <property type="match status" value="1"/>
</dbReference>
<dbReference type="PANTHER" id="PTHR33692">
    <property type="entry name" value="RIBOSOME MATURATION FACTOR RIMM"/>
    <property type="match status" value="1"/>
</dbReference>
<dbReference type="InterPro" id="IPR009000">
    <property type="entry name" value="Transl_B-barrel_sf"/>
</dbReference>
<dbReference type="GO" id="GO:0043022">
    <property type="term" value="F:ribosome binding"/>
    <property type="evidence" value="ECO:0007669"/>
    <property type="project" value="InterPro"/>
</dbReference>
<comment type="similarity">
    <text evidence="5">Belongs to the RimM family.</text>
</comment>
<dbReference type="InterPro" id="IPR002676">
    <property type="entry name" value="RimM_N"/>
</dbReference>
<evidence type="ECO:0000259" key="6">
    <source>
        <dbReference type="Pfam" id="PF01782"/>
    </source>
</evidence>
<dbReference type="GO" id="GO:0006364">
    <property type="term" value="P:rRNA processing"/>
    <property type="evidence" value="ECO:0007669"/>
    <property type="project" value="UniProtKB-UniRule"/>
</dbReference>
<evidence type="ECO:0000256" key="3">
    <source>
        <dbReference type="ARBA" id="ARBA00022552"/>
    </source>
</evidence>
<comment type="function">
    <text evidence="5">An accessory protein needed during the final step in the assembly of 30S ribosomal subunit, possibly for assembly of the head region. Essential for efficient processing of 16S rRNA. May be needed both before and after RbfA during the maturation of 16S rRNA. It has affinity for free ribosomal 30S subunits but not for 70S ribosomes.</text>
</comment>
<sequence length="173" mass="19149">MEKSKLVVIGEVVKPHGIRGEFSVESHADSPRLFAVGARLGLRGKNRPERFVTVRSCRPHQGRLLLTIEGVEDRDAAEALRGLEVVVPPEALPELPDDEIYLHEIVGFACVLPDGTPVGELEAFMDSPGQDLWLIRAPDGREILFPAHDESVLEIDEEQRRIVIDPPPGLLEL</sequence>
<keyword evidence="9" id="KW-1185">Reference proteome</keyword>
<dbReference type="Gene3D" id="2.30.30.240">
    <property type="entry name" value="PRC-barrel domain"/>
    <property type="match status" value="1"/>
</dbReference>
<keyword evidence="2 5" id="KW-0690">Ribosome biogenesis</keyword>
<evidence type="ECO:0000256" key="1">
    <source>
        <dbReference type="ARBA" id="ARBA00022490"/>
    </source>
</evidence>
<dbReference type="SUPFAM" id="SSF50447">
    <property type="entry name" value="Translation proteins"/>
    <property type="match status" value="1"/>
</dbReference>
<dbReference type="InterPro" id="IPR011961">
    <property type="entry name" value="RimM"/>
</dbReference>
<dbReference type="RefSeq" id="WP_173085418.1">
    <property type="nucleotide sequence ID" value="NZ_BLTE01000013.1"/>
</dbReference>
<feature type="domain" description="Ribosome maturation factor RimM PRC barrel" evidence="7">
    <location>
        <begin position="103"/>
        <end position="170"/>
    </location>
</feature>
<evidence type="ECO:0000256" key="5">
    <source>
        <dbReference type="HAMAP-Rule" id="MF_00014"/>
    </source>
</evidence>
<dbReference type="InterPro" id="IPR011033">
    <property type="entry name" value="PRC_barrel-like_sf"/>
</dbReference>
<dbReference type="SUPFAM" id="SSF50346">
    <property type="entry name" value="PRC-barrel domain"/>
    <property type="match status" value="1"/>
</dbReference>
<comment type="subcellular location">
    <subcellularLocation>
        <location evidence="5">Cytoplasm</location>
    </subcellularLocation>
</comment>
<evidence type="ECO:0000313" key="8">
    <source>
        <dbReference type="EMBL" id="GFK94888.1"/>
    </source>
</evidence>
<dbReference type="NCBIfam" id="TIGR02273">
    <property type="entry name" value="16S_RimM"/>
    <property type="match status" value="1"/>
</dbReference>
<reference evidence="8 9" key="1">
    <citation type="submission" date="2020-04" db="EMBL/GenBank/DDBJ databases">
        <authorList>
            <consortium name="Desulfovibrio sp. FSS-1 genome sequencing consortium"/>
            <person name="Shimoshige H."/>
            <person name="Kobayashi H."/>
            <person name="Maekawa T."/>
        </authorList>
    </citation>
    <scope>NUCLEOTIDE SEQUENCE [LARGE SCALE GENOMIC DNA]</scope>
    <source>
        <strain evidence="8 9">SIID29052-01</strain>
    </source>
</reference>
<comment type="subunit">
    <text evidence="5">Binds ribosomal protein uS19.</text>
</comment>
<dbReference type="GO" id="GO:0042274">
    <property type="term" value="P:ribosomal small subunit biogenesis"/>
    <property type="evidence" value="ECO:0007669"/>
    <property type="project" value="UniProtKB-UniRule"/>
</dbReference>